<keyword evidence="3" id="KW-1185">Reference proteome</keyword>
<dbReference type="GO" id="GO:0003677">
    <property type="term" value="F:DNA binding"/>
    <property type="evidence" value="ECO:0007669"/>
    <property type="project" value="InterPro"/>
</dbReference>
<dbReference type="InterPro" id="IPR007889">
    <property type="entry name" value="HTH_Psq"/>
</dbReference>
<dbReference type="EMBL" id="NXMA01000009">
    <property type="protein sequence ID" value="TKX31667.1"/>
    <property type="molecule type" value="Genomic_DNA"/>
</dbReference>
<evidence type="ECO:0000313" key="3">
    <source>
        <dbReference type="Proteomes" id="UP000310353"/>
    </source>
</evidence>
<organism evidence="2 3">
    <name type="scientific">Campylobacter aviculae</name>
    <dbReference type="NCBI Taxonomy" id="2510190"/>
    <lineage>
        <taxon>Bacteria</taxon>
        <taxon>Pseudomonadati</taxon>
        <taxon>Campylobacterota</taxon>
        <taxon>Epsilonproteobacteria</taxon>
        <taxon>Campylobacterales</taxon>
        <taxon>Campylobacteraceae</taxon>
        <taxon>Campylobacter</taxon>
    </lineage>
</organism>
<feature type="domain" description="HTH psq-type" evidence="1">
    <location>
        <begin position="2"/>
        <end position="29"/>
    </location>
</feature>
<protein>
    <recommendedName>
        <fullName evidence="1">HTH psq-type domain-containing protein</fullName>
    </recommendedName>
</protein>
<proteinExistence type="predicted"/>
<dbReference type="AlphaFoldDB" id="A0A4U7BTN3"/>
<dbReference type="OrthoDB" id="5329232at2"/>
<evidence type="ECO:0000259" key="1">
    <source>
        <dbReference type="Pfam" id="PF04218"/>
    </source>
</evidence>
<dbReference type="Pfam" id="PF04218">
    <property type="entry name" value="CENP-B_N"/>
    <property type="match status" value="1"/>
</dbReference>
<dbReference type="Proteomes" id="UP000310353">
    <property type="component" value="Unassembled WGS sequence"/>
</dbReference>
<reference evidence="2 3" key="1">
    <citation type="submission" date="2018-05" db="EMBL/GenBank/DDBJ databases">
        <title>Novel Campyloabacter and Helicobacter Species and Strains.</title>
        <authorList>
            <person name="Mannion A.J."/>
            <person name="Shen Z."/>
            <person name="Fox J.G."/>
        </authorList>
    </citation>
    <scope>NUCLEOTIDE SEQUENCE [LARGE SCALE GENOMIC DNA]</scope>
    <source>
        <strain evidence="3">MIT17-670</strain>
    </source>
</reference>
<accession>A0A4U7BTN3</accession>
<dbReference type="Gene3D" id="1.10.10.60">
    <property type="entry name" value="Homeodomain-like"/>
    <property type="match status" value="1"/>
</dbReference>
<gene>
    <name evidence="2" type="ORF">CQA76_06035</name>
</gene>
<name>A0A4U7BTN3_9BACT</name>
<sequence>MNKKEIAKRINVTITTLYNWQKTKPELIKLIEYGLKL</sequence>
<comment type="caution">
    <text evidence="2">The sequence shown here is derived from an EMBL/GenBank/DDBJ whole genome shotgun (WGS) entry which is preliminary data.</text>
</comment>
<dbReference type="RefSeq" id="WP_137622521.1">
    <property type="nucleotide sequence ID" value="NZ_NXMA01000009.1"/>
</dbReference>
<evidence type="ECO:0000313" key="2">
    <source>
        <dbReference type="EMBL" id="TKX31667.1"/>
    </source>
</evidence>